<dbReference type="RefSeq" id="WP_017057143.1">
    <property type="nucleotide sequence ID" value="NZ_AP025497.1"/>
</dbReference>
<dbReference type="EMBL" id="JBGOOJ010000007">
    <property type="protein sequence ID" value="MEZ8090218.1"/>
    <property type="molecule type" value="Genomic_DNA"/>
</dbReference>
<proteinExistence type="predicted"/>
<name>A0A4U2BBW9_9VIBR</name>
<evidence type="ECO:0000313" key="3">
    <source>
        <dbReference type="EMBL" id="TKF22130.1"/>
    </source>
</evidence>
<evidence type="ECO:0000313" key="2">
    <source>
        <dbReference type="EMBL" id="MEZ8090218.1"/>
    </source>
</evidence>
<keyword evidence="1" id="KW-0472">Membrane</keyword>
<organism evidence="3 4">
    <name type="scientific">Vibrio kanaloae</name>
    <dbReference type="NCBI Taxonomy" id="170673"/>
    <lineage>
        <taxon>Bacteria</taxon>
        <taxon>Pseudomonadati</taxon>
        <taxon>Pseudomonadota</taxon>
        <taxon>Gammaproteobacteria</taxon>
        <taxon>Vibrionales</taxon>
        <taxon>Vibrionaceae</taxon>
        <taxon>Vibrio</taxon>
    </lineage>
</organism>
<dbReference type="GeneID" id="93965700"/>
<keyword evidence="5" id="KW-1185">Reference proteome</keyword>
<evidence type="ECO:0000313" key="4">
    <source>
        <dbReference type="Proteomes" id="UP000305234"/>
    </source>
</evidence>
<dbReference type="AlphaFoldDB" id="A0A4U2BBW9"/>
<accession>A0A4U2BBW9</accession>
<evidence type="ECO:0000313" key="5">
    <source>
        <dbReference type="Proteomes" id="UP001569177"/>
    </source>
</evidence>
<sequence>MVSLKSLTLRIGLFIVVLFLVPWFLSLGTYFSGYAKFENDEHEILLNAKSGLYKTIHSYEGEVYRVHRGIYASLGDSLYFFSLTGDYVSGLDPEFAKKVIASDLDNYFRGMTHVTVQQKGDVMIGRLQKDTNHRKFDRVIVQGRLKVWD</sequence>
<feature type="transmembrane region" description="Helical" evidence="1">
    <location>
        <begin position="7"/>
        <end position="25"/>
    </location>
</feature>
<evidence type="ECO:0000256" key="1">
    <source>
        <dbReference type="SAM" id="Phobius"/>
    </source>
</evidence>
<dbReference type="EMBL" id="SYUW01000074">
    <property type="protein sequence ID" value="TKF22130.1"/>
    <property type="molecule type" value="Genomic_DNA"/>
</dbReference>
<gene>
    <name evidence="2" type="ORF">ACED24_09150</name>
    <name evidence="3" type="ORF">FCV52_20430</name>
</gene>
<keyword evidence="1" id="KW-0812">Transmembrane</keyword>
<reference evidence="3 4" key="1">
    <citation type="submission" date="2019-04" db="EMBL/GenBank/DDBJ databases">
        <title>A reverse ecology approach based on a biological definition of microbial populations.</title>
        <authorList>
            <person name="Arevalo P."/>
            <person name="Vaninsberghe D."/>
            <person name="Elsherbini J."/>
            <person name="Gore J."/>
            <person name="Polz M."/>
        </authorList>
    </citation>
    <scope>NUCLEOTIDE SEQUENCE [LARGE SCALE GENOMIC DNA]</scope>
    <source>
        <strain evidence="3 4">10N.261.46.E4</strain>
    </source>
</reference>
<keyword evidence="1" id="KW-1133">Transmembrane helix</keyword>
<dbReference type="Proteomes" id="UP000305234">
    <property type="component" value="Unassembled WGS sequence"/>
</dbReference>
<protein>
    <submittedName>
        <fullName evidence="3">Uncharacterized protein</fullName>
    </submittedName>
</protein>
<reference evidence="2 5" key="2">
    <citation type="submission" date="2024-06" db="EMBL/GenBank/DDBJ databases">
        <authorList>
            <person name="Steensen K."/>
            <person name="Seneca J."/>
            <person name="Bartlau N."/>
            <person name="Yu A.X."/>
            <person name="Polz M.F."/>
        </authorList>
    </citation>
    <scope>NUCLEOTIDE SEQUENCE [LARGE SCALE GENOMIC DNA]</scope>
    <source>
        <strain evidence="2 5">5S240</strain>
    </source>
</reference>
<dbReference type="Proteomes" id="UP001569177">
    <property type="component" value="Unassembled WGS sequence"/>
</dbReference>
<comment type="caution">
    <text evidence="3">The sequence shown here is derived from an EMBL/GenBank/DDBJ whole genome shotgun (WGS) entry which is preliminary data.</text>
</comment>